<dbReference type="OrthoDB" id="726732at2759"/>
<sequence length="508" mass="56510">MVITLNEWRVFSSTVVIVICLSFACGAEAIRVTEQGTVFIGAAQHIAETDAHFICMTLDLWPPTKCDYGVCGWVNASLLTLDLNNPILFNAVEEGCLSLDRWDQIHYFLNRTGAIPIFGLNLLAGKVILPHPRPPTSSDPAITTGSWDPTNSEELIRYTHEKDYYIYGWELGNALGGKPVERVKVEAEQYVADMARLQEVIKRIYGTKSGTDTPAIIAPGGTFEYEWFKKYITNATRPPGIITQHTYPLGSGFDDNLKYKILNASVLDEGAEVFRGMRDLIRLSPTKTVAWIGESGGVFNSGRDGITNTFLFSFWYLDHMATAAVYDTKVYCRQSLIGANYALLDTTTFIPNPDYYSALLWHRLMGKHVLSTRYKGTRDLRAYAHCAKQSDGIIILLINLSGSTIIKTKVELANGLKESWAPYYREQAYREEYHLSPMDGNLQSRTVLLNGRPLFVGPSGAIPALSPKKVDDLKPITVNPHTIAFVHIPHAIIPACVPEGGHGFVHDM</sequence>
<reference evidence="4" key="1">
    <citation type="journal article" date="2019" name="Curr. Biol.">
        <title>Genome Sequence of Striga asiatica Provides Insight into the Evolution of Plant Parasitism.</title>
        <authorList>
            <person name="Yoshida S."/>
            <person name="Kim S."/>
            <person name="Wafula E.K."/>
            <person name="Tanskanen J."/>
            <person name="Kim Y.M."/>
            <person name="Honaas L."/>
            <person name="Yang Z."/>
            <person name="Spallek T."/>
            <person name="Conn C.E."/>
            <person name="Ichihashi Y."/>
            <person name="Cheong K."/>
            <person name="Cui S."/>
            <person name="Der J.P."/>
            <person name="Gundlach H."/>
            <person name="Jiao Y."/>
            <person name="Hori C."/>
            <person name="Ishida J.K."/>
            <person name="Kasahara H."/>
            <person name="Kiba T."/>
            <person name="Kim M.S."/>
            <person name="Koo N."/>
            <person name="Laohavisit A."/>
            <person name="Lee Y.H."/>
            <person name="Lumba S."/>
            <person name="McCourt P."/>
            <person name="Mortimer J.C."/>
            <person name="Mutuku J.M."/>
            <person name="Nomura T."/>
            <person name="Sasaki-Sekimoto Y."/>
            <person name="Seto Y."/>
            <person name="Wang Y."/>
            <person name="Wakatake T."/>
            <person name="Sakakibara H."/>
            <person name="Demura T."/>
            <person name="Yamaguchi S."/>
            <person name="Yoneyama K."/>
            <person name="Manabe R.I."/>
            <person name="Nelson D.C."/>
            <person name="Schulman A.H."/>
            <person name="Timko M.P."/>
            <person name="dePamphilis C.W."/>
            <person name="Choi D."/>
            <person name="Shirasu K."/>
        </authorList>
    </citation>
    <scope>NUCLEOTIDE SEQUENCE [LARGE SCALE GENOMIC DNA]</scope>
    <source>
        <strain evidence="4">cv. UVA1</strain>
    </source>
</reference>
<keyword evidence="2" id="KW-0732">Signal</keyword>
<evidence type="ECO:0000256" key="2">
    <source>
        <dbReference type="SAM" id="SignalP"/>
    </source>
</evidence>
<dbReference type="GO" id="GO:0004566">
    <property type="term" value="F:beta-glucuronidase activity"/>
    <property type="evidence" value="ECO:0007669"/>
    <property type="project" value="TreeGrafter"/>
</dbReference>
<dbReference type="Proteomes" id="UP000325081">
    <property type="component" value="Unassembled WGS sequence"/>
</dbReference>
<comment type="caution">
    <text evidence="3">The sequence shown here is derived from an EMBL/GenBank/DDBJ whole genome shotgun (WGS) entry which is preliminary data.</text>
</comment>
<comment type="similarity">
    <text evidence="1">Belongs to the glycosyl hydrolase 79 family.</text>
</comment>
<dbReference type="Gene3D" id="3.20.20.80">
    <property type="entry name" value="Glycosidases"/>
    <property type="match status" value="1"/>
</dbReference>
<protein>
    <submittedName>
        <fullName evidence="3">Glucuronidase 3</fullName>
    </submittedName>
</protein>
<accession>A0A5A7R7R3</accession>
<dbReference type="InterPro" id="IPR005199">
    <property type="entry name" value="Glyco_hydro_79"/>
</dbReference>
<dbReference type="GO" id="GO:0016020">
    <property type="term" value="C:membrane"/>
    <property type="evidence" value="ECO:0007669"/>
    <property type="project" value="InterPro"/>
</dbReference>
<keyword evidence="4" id="KW-1185">Reference proteome</keyword>
<feature type="signal peptide" evidence="2">
    <location>
        <begin position="1"/>
        <end position="29"/>
    </location>
</feature>
<evidence type="ECO:0000256" key="1">
    <source>
        <dbReference type="ARBA" id="ARBA00009800"/>
    </source>
</evidence>
<dbReference type="GO" id="GO:0009505">
    <property type="term" value="C:plant-type cell wall"/>
    <property type="evidence" value="ECO:0007669"/>
    <property type="project" value="TreeGrafter"/>
</dbReference>
<dbReference type="SUPFAM" id="SSF51445">
    <property type="entry name" value="(Trans)glycosidases"/>
    <property type="match status" value="1"/>
</dbReference>
<dbReference type="PANTHER" id="PTHR14363:SF17">
    <property type="entry name" value="HEPARANASE-LIKE PROTEIN 3"/>
    <property type="match status" value="1"/>
</dbReference>
<proteinExistence type="inferred from homology"/>
<dbReference type="PANTHER" id="PTHR14363">
    <property type="entry name" value="HEPARANASE-RELATED"/>
    <property type="match status" value="1"/>
</dbReference>
<dbReference type="EMBL" id="BKCP01010626">
    <property type="protein sequence ID" value="GER53476.1"/>
    <property type="molecule type" value="Genomic_DNA"/>
</dbReference>
<name>A0A5A7R7R3_STRAF</name>
<organism evidence="3 4">
    <name type="scientific">Striga asiatica</name>
    <name type="common">Asiatic witchweed</name>
    <name type="synonym">Buchnera asiatica</name>
    <dbReference type="NCBI Taxonomy" id="4170"/>
    <lineage>
        <taxon>Eukaryota</taxon>
        <taxon>Viridiplantae</taxon>
        <taxon>Streptophyta</taxon>
        <taxon>Embryophyta</taxon>
        <taxon>Tracheophyta</taxon>
        <taxon>Spermatophyta</taxon>
        <taxon>Magnoliopsida</taxon>
        <taxon>eudicotyledons</taxon>
        <taxon>Gunneridae</taxon>
        <taxon>Pentapetalae</taxon>
        <taxon>asterids</taxon>
        <taxon>lamiids</taxon>
        <taxon>Lamiales</taxon>
        <taxon>Orobanchaceae</taxon>
        <taxon>Buchnereae</taxon>
        <taxon>Striga</taxon>
    </lineage>
</organism>
<dbReference type="AlphaFoldDB" id="A0A5A7R7R3"/>
<dbReference type="Pfam" id="PF03662">
    <property type="entry name" value="Glyco_hydro_79n"/>
    <property type="match status" value="2"/>
</dbReference>
<gene>
    <name evidence="3" type="ORF">STAS_30998</name>
</gene>
<feature type="chain" id="PRO_5022957006" evidence="2">
    <location>
        <begin position="30"/>
        <end position="508"/>
    </location>
</feature>
<dbReference type="InterPro" id="IPR017853">
    <property type="entry name" value="GH"/>
</dbReference>
<evidence type="ECO:0000313" key="3">
    <source>
        <dbReference type="EMBL" id="GER53476.1"/>
    </source>
</evidence>
<evidence type="ECO:0000313" key="4">
    <source>
        <dbReference type="Proteomes" id="UP000325081"/>
    </source>
</evidence>